<dbReference type="Proteomes" id="UP001227192">
    <property type="component" value="Unassembled WGS sequence"/>
</dbReference>
<accession>A0AAI9XCV1</accession>
<feature type="transmembrane region" description="Helical" evidence="2">
    <location>
        <begin position="88"/>
        <end position="109"/>
    </location>
</feature>
<keyword evidence="2" id="KW-1133">Transmembrane helix</keyword>
<keyword evidence="2" id="KW-0812">Transmembrane</keyword>
<reference evidence="3" key="2">
    <citation type="journal article" date="2016" name="Fungal Biol.">
        <title>Ochratoxin A production by Penicillium thymicola.</title>
        <authorList>
            <person name="Nguyen H.D.T."/>
            <person name="McMullin D.R."/>
            <person name="Ponomareva E."/>
            <person name="Riley R."/>
            <person name="Pomraning K.R."/>
            <person name="Baker S.E."/>
            <person name="Seifert K.A."/>
        </authorList>
    </citation>
    <scope>NUCLEOTIDE SEQUENCE</scope>
    <source>
        <strain evidence="3">DAOM 180753</strain>
    </source>
</reference>
<feature type="region of interest" description="Disordered" evidence="1">
    <location>
        <begin position="25"/>
        <end position="81"/>
    </location>
</feature>
<evidence type="ECO:0000313" key="3">
    <source>
        <dbReference type="EMBL" id="KAJ9491473.1"/>
    </source>
</evidence>
<feature type="compositionally biased region" description="Low complexity" evidence="1">
    <location>
        <begin position="27"/>
        <end position="71"/>
    </location>
</feature>
<keyword evidence="4" id="KW-1185">Reference proteome</keyword>
<organism evidence="3 4">
    <name type="scientific">Penicillium thymicola</name>
    <dbReference type="NCBI Taxonomy" id="293382"/>
    <lineage>
        <taxon>Eukaryota</taxon>
        <taxon>Fungi</taxon>
        <taxon>Dikarya</taxon>
        <taxon>Ascomycota</taxon>
        <taxon>Pezizomycotina</taxon>
        <taxon>Eurotiomycetes</taxon>
        <taxon>Eurotiomycetidae</taxon>
        <taxon>Eurotiales</taxon>
        <taxon>Aspergillaceae</taxon>
        <taxon>Penicillium</taxon>
    </lineage>
</organism>
<sequence length="271" mass="30077">MIISAEYEEEKRKLKAPWWRFWAKKGTTTTTSSNPSSNPTDNSTGNNTDNNTDNSTTSTTPPANNNNNNPDGVNDEKGREKPWGHTELIPLLALVWVLVTMVWIVSFHAQKVRLKDPQMIISAEYMEDKREERTPWWKLWAKKANNNPAATANTEDASNKPSPRLAILCGSPPAELPGSGKSPTFKGQILQLRLSSWRHGAHGDSVFHLTSTSTRSSRVVSLFQSILCDRPPADSGSGESPHVQKPNSGTRFEFVAPRGLRLPSRFNADSK</sequence>
<evidence type="ECO:0000256" key="2">
    <source>
        <dbReference type="SAM" id="Phobius"/>
    </source>
</evidence>
<feature type="region of interest" description="Disordered" evidence="1">
    <location>
        <begin position="230"/>
        <end position="254"/>
    </location>
</feature>
<dbReference type="AlphaFoldDB" id="A0AAI9XCV1"/>
<reference evidence="3" key="1">
    <citation type="submission" date="2015-06" db="EMBL/GenBank/DDBJ databases">
        <authorList>
            <person name="Nguyen H."/>
        </authorList>
    </citation>
    <scope>NUCLEOTIDE SEQUENCE</scope>
    <source>
        <strain evidence="3">DAOM 180753</strain>
    </source>
</reference>
<protein>
    <submittedName>
        <fullName evidence="3">Uncharacterized protein</fullName>
    </submittedName>
</protein>
<evidence type="ECO:0000313" key="4">
    <source>
        <dbReference type="Proteomes" id="UP001227192"/>
    </source>
</evidence>
<comment type="caution">
    <text evidence="3">The sequence shown here is derived from an EMBL/GenBank/DDBJ whole genome shotgun (WGS) entry which is preliminary data.</text>
</comment>
<evidence type="ECO:0000256" key="1">
    <source>
        <dbReference type="SAM" id="MobiDB-lite"/>
    </source>
</evidence>
<dbReference type="EMBL" id="LACB01000031">
    <property type="protein sequence ID" value="KAJ9491473.1"/>
    <property type="molecule type" value="Genomic_DNA"/>
</dbReference>
<name>A0AAI9XCV1_PENTH</name>
<proteinExistence type="predicted"/>
<gene>
    <name evidence="3" type="ORF">VN97_g1791</name>
</gene>
<keyword evidence="2" id="KW-0472">Membrane</keyword>